<dbReference type="InterPro" id="IPR000477">
    <property type="entry name" value="RT_dom"/>
</dbReference>
<name>A0A371GGH2_MUCPR</name>
<keyword evidence="1" id="KW-0511">Multifunctional enzyme</keyword>
<feature type="non-terminal residue" evidence="4">
    <location>
        <position position="1"/>
    </location>
</feature>
<evidence type="ECO:0000313" key="5">
    <source>
        <dbReference type="Proteomes" id="UP000257109"/>
    </source>
</evidence>
<gene>
    <name evidence="4" type="primary">pol</name>
    <name evidence="4" type="ORF">CR513_28580</name>
</gene>
<dbReference type="Proteomes" id="UP000257109">
    <property type="component" value="Unassembled WGS sequence"/>
</dbReference>
<dbReference type="InterPro" id="IPR043502">
    <property type="entry name" value="DNA/RNA_pol_sf"/>
</dbReference>
<evidence type="ECO:0000259" key="2">
    <source>
        <dbReference type="Pfam" id="PF00078"/>
    </source>
</evidence>
<dbReference type="Gene3D" id="3.10.10.10">
    <property type="entry name" value="HIV Type 1 Reverse Transcriptase, subunit A, domain 1"/>
    <property type="match status" value="1"/>
</dbReference>
<proteinExistence type="predicted"/>
<dbReference type="CDD" id="cd01647">
    <property type="entry name" value="RT_LTR"/>
    <property type="match status" value="1"/>
</dbReference>
<dbReference type="InterPro" id="IPR043128">
    <property type="entry name" value="Rev_trsase/Diguanyl_cyclase"/>
</dbReference>
<dbReference type="AlphaFoldDB" id="A0A371GGH2"/>
<feature type="domain" description="Reverse transcriptase" evidence="2">
    <location>
        <begin position="27"/>
        <end position="182"/>
    </location>
</feature>
<dbReference type="Gene3D" id="3.30.70.270">
    <property type="match status" value="2"/>
</dbReference>
<organism evidence="4 5">
    <name type="scientific">Mucuna pruriens</name>
    <name type="common">Velvet bean</name>
    <name type="synonym">Dolichos pruriens</name>
    <dbReference type="NCBI Taxonomy" id="157652"/>
    <lineage>
        <taxon>Eukaryota</taxon>
        <taxon>Viridiplantae</taxon>
        <taxon>Streptophyta</taxon>
        <taxon>Embryophyta</taxon>
        <taxon>Tracheophyta</taxon>
        <taxon>Spermatophyta</taxon>
        <taxon>Magnoliopsida</taxon>
        <taxon>eudicotyledons</taxon>
        <taxon>Gunneridae</taxon>
        <taxon>Pentapetalae</taxon>
        <taxon>rosids</taxon>
        <taxon>fabids</taxon>
        <taxon>Fabales</taxon>
        <taxon>Fabaceae</taxon>
        <taxon>Papilionoideae</taxon>
        <taxon>50 kb inversion clade</taxon>
        <taxon>NPAAA clade</taxon>
        <taxon>indigoferoid/millettioid clade</taxon>
        <taxon>Phaseoleae</taxon>
        <taxon>Mucuna</taxon>
    </lineage>
</organism>
<evidence type="ECO:0000259" key="3">
    <source>
        <dbReference type="Pfam" id="PF17919"/>
    </source>
</evidence>
<reference evidence="4" key="1">
    <citation type="submission" date="2018-05" db="EMBL/GenBank/DDBJ databases">
        <title>Draft genome of Mucuna pruriens seed.</title>
        <authorList>
            <person name="Nnadi N.E."/>
            <person name="Vos R."/>
            <person name="Hasami M.H."/>
            <person name="Devisetty U.K."/>
            <person name="Aguiy J.C."/>
        </authorList>
    </citation>
    <scope>NUCLEOTIDE SEQUENCE [LARGE SCALE GENOMIC DNA]</scope>
    <source>
        <strain evidence="4">JCA_2017</strain>
    </source>
</reference>
<dbReference type="InterPro" id="IPR050951">
    <property type="entry name" value="Retrovirus_Pol_polyprotein"/>
</dbReference>
<protein>
    <submittedName>
        <fullName evidence="4">Retrovirus-related Pol polyprotein</fullName>
    </submittedName>
</protein>
<dbReference type="PANTHER" id="PTHR37984:SF5">
    <property type="entry name" value="PROTEIN NYNRIN-LIKE"/>
    <property type="match status" value="1"/>
</dbReference>
<dbReference type="EMBL" id="QJKJ01005609">
    <property type="protein sequence ID" value="RDX89669.1"/>
    <property type="molecule type" value="Genomic_DNA"/>
</dbReference>
<evidence type="ECO:0000256" key="1">
    <source>
        <dbReference type="ARBA" id="ARBA00023268"/>
    </source>
</evidence>
<feature type="domain" description="Reverse transcriptase/retrotransposon-derived protein RNase H-like" evidence="3">
    <location>
        <begin position="246"/>
        <end position="312"/>
    </location>
</feature>
<dbReference type="GO" id="GO:0003824">
    <property type="term" value="F:catalytic activity"/>
    <property type="evidence" value="ECO:0007669"/>
    <property type="project" value="UniProtKB-KW"/>
</dbReference>
<dbReference type="OrthoDB" id="8054889at2759"/>
<keyword evidence="5" id="KW-1185">Reference proteome</keyword>
<dbReference type="Pfam" id="PF17919">
    <property type="entry name" value="RT_RNaseH_2"/>
    <property type="match status" value="1"/>
</dbReference>
<dbReference type="SUPFAM" id="SSF56672">
    <property type="entry name" value="DNA/RNA polymerases"/>
    <property type="match status" value="1"/>
</dbReference>
<sequence length="343" mass="39830">MQVVPKKFGMTVIKNQNDELVSTRIQNSWQVCIDYRRLNQATRKDHFPLLFIDQVLERLASKSHYCFLDGFSGYMQIHIALEDQHKTTFTCPLDTFAYIRMSFGLCNAPNTFQRCMISIFSDLLESFMEVFMDDFMMYGHLFDACIENLSRVLNRCIDTNLLLNFEKCHFMVIKGILLGHLVSSIGIEVDKAKVNIITSLSYPASVREVCYFLGHASFYRQFIKNFSKIALPLSKLLQKDVKFVFDQPCIEAFHELKKRLTSTPILQEPNWEFPFELMCDASNLALGAVLGQRVDKHFQVIAYASQHWIRPKLITPPLKRSYSRCKTEIDPVDASPPRIWHRD</sequence>
<accession>A0A371GGH2</accession>
<dbReference type="FunFam" id="3.30.70.270:FF:000020">
    <property type="entry name" value="Transposon Tf2-6 polyprotein-like Protein"/>
    <property type="match status" value="1"/>
</dbReference>
<dbReference type="PANTHER" id="PTHR37984">
    <property type="entry name" value="PROTEIN CBG26694"/>
    <property type="match status" value="1"/>
</dbReference>
<dbReference type="Pfam" id="PF00078">
    <property type="entry name" value="RVT_1"/>
    <property type="match status" value="1"/>
</dbReference>
<evidence type="ECO:0000313" key="4">
    <source>
        <dbReference type="EMBL" id="RDX89669.1"/>
    </source>
</evidence>
<dbReference type="InterPro" id="IPR041577">
    <property type="entry name" value="RT_RNaseH_2"/>
</dbReference>
<comment type="caution">
    <text evidence="4">The sequence shown here is derived from an EMBL/GenBank/DDBJ whole genome shotgun (WGS) entry which is preliminary data.</text>
</comment>